<gene>
    <name evidence="1" type="ORF">HMPREF9019_0367</name>
</gene>
<name>D1W1S8_9BACT</name>
<reference evidence="1 2" key="1">
    <citation type="submission" date="2009-12" db="EMBL/GenBank/DDBJ databases">
        <title>Genome Sequence of Prevotella timonensis CRIS 5C-B1.</title>
        <authorList>
            <person name="Durkin A.S."/>
            <person name="Madupu R."/>
            <person name="Torralba M."/>
            <person name="Methe B."/>
            <person name="Sutton G."/>
            <person name="Strausberg R.L."/>
            <person name="Nelson K.E."/>
        </authorList>
    </citation>
    <scope>NUCLEOTIDE SEQUENCE [LARGE SCALE GENOMIC DNA]</scope>
    <source>
        <strain evidence="1 2">CRIS 5C-B1</strain>
    </source>
</reference>
<dbReference type="AlphaFoldDB" id="D1W1S8"/>
<evidence type="ECO:0000313" key="1">
    <source>
        <dbReference type="EMBL" id="EFA96616.1"/>
    </source>
</evidence>
<accession>D1W1S8</accession>
<dbReference type="EMBL" id="ADEF01000066">
    <property type="protein sequence ID" value="EFA96616.1"/>
    <property type="molecule type" value="Genomic_DNA"/>
</dbReference>
<dbReference type="Proteomes" id="UP000004001">
    <property type="component" value="Unassembled WGS sequence"/>
</dbReference>
<dbReference type="eggNOG" id="COG4198">
    <property type="taxonomic scope" value="Bacteria"/>
</dbReference>
<dbReference type="Gene3D" id="1.25.40.390">
    <property type="match status" value="1"/>
</dbReference>
<dbReference type="SUPFAM" id="SSF48452">
    <property type="entry name" value="TPR-like"/>
    <property type="match status" value="1"/>
</dbReference>
<proteinExistence type="predicted"/>
<organism evidence="1 2">
    <name type="scientific">Hoylesella timonensis CRIS 5C-B1</name>
    <dbReference type="NCBI Taxonomy" id="679189"/>
    <lineage>
        <taxon>Bacteria</taxon>
        <taxon>Pseudomonadati</taxon>
        <taxon>Bacteroidota</taxon>
        <taxon>Bacteroidia</taxon>
        <taxon>Bacteroidales</taxon>
        <taxon>Prevotellaceae</taxon>
        <taxon>Hoylesella</taxon>
    </lineage>
</organism>
<comment type="caution">
    <text evidence="1">The sequence shown here is derived from an EMBL/GenBank/DDBJ whole genome shotgun (WGS) entry which is preliminary data.</text>
</comment>
<keyword evidence="2" id="KW-1185">Reference proteome</keyword>
<dbReference type="InterPro" id="IPR024302">
    <property type="entry name" value="SusD-like"/>
</dbReference>
<evidence type="ECO:0000313" key="2">
    <source>
        <dbReference type="Proteomes" id="UP000004001"/>
    </source>
</evidence>
<dbReference type="PROSITE" id="PS51257">
    <property type="entry name" value="PROKAR_LIPOPROTEIN"/>
    <property type="match status" value="1"/>
</dbReference>
<sequence>MKYIKNTFITLTVIVSLLTSSCTDNFSKINAKIDGVTENEMSGDNFKIGSSFPRIEALVVPADASGYFQHQENLCGDVYGRFMMSNAKWKGGNLSEFSYQHNGWIDNCFNLITDFYPAWRDIVKDTHAEGVNYAWAVILRVSIMHRLTDIFGPIPYSKIDSGNLFVPYDSQEEVYKKMLNELSDAIQTLSVYHHANPSATPMKAYDRVYGGDFGKWIKYGNSLMLRMAIRMRFAEPDLARKYAEEAVNNNVGVITDNADNAAYQPTGNNMLWLVVEGWNDAKACADITSYMEGYNDPRRERYFTESTFDQKGFKGLRAATNTSDDSYKKYSKPRIGQTDKTLWLTAAEVYFLRAEGSMLGWEMKGSAKELYEEGIRHSFDQWGAGSADGYIQDGKSKPTDYLDPNGSAESAEAVSKITIKWDDNANDEEKLERIITQKWIALWPLGHEAWCEHRRTGYPRFFDLVRPVQTIYKGMKVANRLPFARAEYDNNHDNVLKAVQLLGGPDNFATKMWWQAKP</sequence>
<dbReference type="RefSeq" id="WP_008125775.1">
    <property type="nucleotide sequence ID" value="NZ_ADEF01000066.1"/>
</dbReference>
<dbReference type="InterPro" id="IPR011990">
    <property type="entry name" value="TPR-like_helical_dom_sf"/>
</dbReference>
<dbReference type="Pfam" id="PF12741">
    <property type="entry name" value="SusD-like"/>
    <property type="match status" value="1"/>
</dbReference>
<protein>
    <recommendedName>
        <fullName evidence="3">SusD/RagB family nutrient-binding outer membrane lipoprotein</fullName>
    </recommendedName>
</protein>
<evidence type="ECO:0008006" key="3">
    <source>
        <dbReference type="Google" id="ProtNLM"/>
    </source>
</evidence>